<comment type="caution">
    <text evidence="1">The sequence shown here is derived from an EMBL/GenBank/DDBJ whole genome shotgun (WGS) entry which is preliminary data.</text>
</comment>
<evidence type="ECO:0000313" key="1">
    <source>
        <dbReference type="EMBL" id="KAG5596300.1"/>
    </source>
</evidence>
<sequence length="125" mass="14494">MRRQTYGTYDWVTMVKRISYHNRIQNIQLLKEKLELVPDSDVFKDVLDSSHIQLSLHGAEGEANEDNVDEVVTQNSWQIDTFALAIRMINLEADWDSLAASLCSPSNTRIMFLKIHWKLNTWGLT</sequence>
<dbReference type="EMBL" id="JACXVP010000007">
    <property type="protein sequence ID" value="KAG5596300.1"/>
    <property type="molecule type" value="Genomic_DNA"/>
</dbReference>
<dbReference type="OrthoDB" id="1323754at2759"/>
<proteinExistence type="predicted"/>
<organism evidence="1 2">
    <name type="scientific">Solanum commersonii</name>
    <name type="common">Commerson's wild potato</name>
    <name type="synonym">Commerson's nightshade</name>
    <dbReference type="NCBI Taxonomy" id="4109"/>
    <lineage>
        <taxon>Eukaryota</taxon>
        <taxon>Viridiplantae</taxon>
        <taxon>Streptophyta</taxon>
        <taxon>Embryophyta</taxon>
        <taxon>Tracheophyta</taxon>
        <taxon>Spermatophyta</taxon>
        <taxon>Magnoliopsida</taxon>
        <taxon>eudicotyledons</taxon>
        <taxon>Gunneridae</taxon>
        <taxon>Pentapetalae</taxon>
        <taxon>asterids</taxon>
        <taxon>lamiids</taxon>
        <taxon>Solanales</taxon>
        <taxon>Solanaceae</taxon>
        <taxon>Solanoideae</taxon>
        <taxon>Solaneae</taxon>
        <taxon>Solanum</taxon>
    </lineage>
</organism>
<reference evidence="1 2" key="1">
    <citation type="submission" date="2020-09" db="EMBL/GenBank/DDBJ databases">
        <title>De no assembly of potato wild relative species, Solanum commersonii.</title>
        <authorList>
            <person name="Cho K."/>
        </authorList>
    </citation>
    <scope>NUCLEOTIDE SEQUENCE [LARGE SCALE GENOMIC DNA]</scope>
    <source>
        <strain evidence="1">LZ3.2</strain>
        <tissue evidence="1">Leaf</tissue>
    </source>
</reference>
<dbReference type="AlphaFoldDB" id="A0A9J5YAG8"/>
<name>A0A9J5YAG8_SOLCO</name>
<keyword evidence="2" id="KW-1185">Reference proteome</keyword>
<dbReference type="Proteomes" id="UP000824120">
    <property type="component" value="Chromosome 7"/>
</dbReference>
<gene>
    <name evidence="1" type="ORF">H5410_037532</name>
</gene>
<accession>A0A9J5YAG8</accession>
<evidence type="ECO:0000313" key="2">
    <source>
        <dbReference type="Proteomes" id="UP000824120"/>
    </source>
</evidence>
<protein>
    <submittedName>
        <fullName evidence="1">Uncharacterized protein</fullName>
    </submittedName>
</protein>